<dbReference type="InterPro" id="IPR002591">
    <property type="entry name" value="Phosphodiest/P_Trfase"/>
</dbReference>
<dbReference type="PANTHER" id="PTHR10151">
    <property type="entry name" value="ECTONUCLEOTIDE PYROPHOSPHATASE/PHOSPHODIESTERASE"/>
    <property type="match status" value="1"/>
</dbReference>
<dbReference type="Gene3D" id="3.40.720.10">
    <property type="entry name" value="Alkaline Phosphatase, subunit A"/>
    <property type="match status" value="1"/>
</dbReference>
<dbReference type="Pfam" id="PF01663">
    <property type="entry name" value="Phosphodiest"/>
    <property type="match status" value="1"/>
</dbReference>
<comment type="caution">
    <text evidence="1">The sequence shown here is derived from an EMBL/GenBank/DDBJ whole genome shotgun (WGS) entry which is preliminary data.</text>
</comment>
<dbReference type="RefSeq" id="WP_321167890.1">
    <property type="nucleotide sequence ID" value="NZ_WUUS01000002.1"/>
</dbReference>
<dbReference type="PANTHER" id="PTHR10151:SF120">
    <property type="entry name" value="BIS(5'-ADENOSYL)-TRIPHOSPHATASE"/>
    <property type="match status" value="1"/>
</dbReference>
<dbReference type="EMBL" id="WUUS01000002">
    <property type="protein sequence ID" value="MXR40351.1"/>
    <property type="molecule type" value="Genomic_DNA"/>
</dbReference>
<dbReference type="SUPFAM" id="SSF53649">
    <property type="entry name" value="Alkaline phosphatase-like"/>
    <property type="match status" value="1"/>
</dbReference>
<dbReference type="Proteomes" id="UP000437065">
    <property type="component" value="Unassembled WGS sequence"/>
</dbReference>
<gene>
    <name evidence="1" type="ORF">GRX01_03140</name>
</gene>
<organism evidence="1 2">
    <name type="scientific">Halobaculum saliterrae</name>
    <dbReference type="NCBI Taxonomy" id="2073113"/>
    <lineage>
        <taxon>Archaea</taxon>
        <taxon>Methanobacteriati</taxon>
        <taxon>Methanobacteriota</taxon>
        <taxon>Stenosarchaea group</taxon>
        <taxon>Halobacteria</taxon>
        <taxon>Halobacteriales</taxon>
        <taxon>Haloferacaceae</taxon>
        <taxon>Halobaculum</taxon>
    </lineage>
</organism>
<evidence type="ECO:0000313" key="1">
    <source>
        <dbReference type="EMBL" id="MXR40351.1"/>
    </source>
</evidence>
<proteinExistence type="predicted"/>
<sequence>MSDRDQTELRTLLVGIDGASWSVLDPLREEGVVPTLGSLFARGAVGDLESQLPPWTPSAWPSLYTGVNPGKHGVFDFLKFDGYDWDLVDRGDVHEYALWELLDQRGLRSVVVNVPVTAPPRPFDGALVPGYIAPEDPTCHPEGTMADLRSDIDDYRVYAPPDVTGDEQIDWYERLTRMRGAAFRRLADEYDPHFGFVQFQQTDTVFHERPTDERAVRTVFSAVDDEIGRILDVCDPDTVIVASDHGIGPYDGPEFRVNSFLRDESYVHTTTGEGGMPSWGEIARDDGESRSMVGRLVRAASKLGVTSQRINRVLSALRLDGYVLDHVSPETVRAAAERVDFAESTAYMRSRTELGVRINKAGREPEGVVPPSEYSSVRDELMDALRAVRTPDGERVFEAVVPSEDVYHGPHVDEAVDIVTVPRAFDVYLSASVREEQFGPPSEPWNHKPTGIVSLTGMGVDADEPIVGAHLFDVAPTVLSALGVPPNERMDGGTLRPMSSVSPAEYAPFTRGRTERAGTDAVEARLSTLGYLEGER</sequence>
<accession>A0A6B0SUI1</accession>
<dbReference type="InterPro" id="IPR017850">
    <property type="entry name" value="Alkaline_phosphatase_core_sf"/>
</dbReference>
<reference evidence="1 2" key="1">
    <citation type="submission" date="2019-12" db="EMBL/GenBank/DDBJ databases">
        <title>Isolation and characterization of three novel carbon monoxide-oxidizing members of Halobacteria from salione crusts and soils.</title>
        <authorList>
            <person name="Myers M.R."/>
            <person name="King G.M."/>
        </authorList>
    </citation>
    <scope>NUCLEOTIDE SEQUENCE [LARGE SCALE GENOMIC DNA]</scope>
    <source>
        <strain evidence="1 2">WSA2</strain>
    </source>
</reference>
<keyword evidence="2" id="KW-1185">Reference proteome</keyword>
<protein>
    <submittedName>
        <fullName evidence="1">Phosphodiesterase</fullName>
    </submittedName>
</protein>
<name>A0A6B0SUI1_9EURY</name>
<dbReference type="GO" id="GO:0016787">
    <property type="term" value="F:hydrolase activity"/>
    <property type="evidence" value="ECO:0007669"/>
    <property type="project" value="UniProtKB-ARBA"/>
</dbReference>
<evidence type="ECO:0000313" key="2">
    <source>
        <dbReference type="Proteomes" id="UP000437065"/>
    </source>
</evidence>
<dbReference type="AlphaFoldDB" id="A0A6B0SUI1"/>